<organism evidence="2 3">
    <name type="scientific">Hungatella hathewayi WAL-18680</name>
    <dbReference type="NCBI Taxonomy" id="742737"/>
    <lineage>
        <taxon>Bacteria</taxon>
        <taxon>Bacillati</taxon>
        <taxon>Bacillota</taxon>
        <taxon>Clostridia</taxon>
        <taxon>Lachnospirales</taxon>
        <taxon>Lachnospiraceae</taxon>
        <taxon>Hungatella</taxon>
    </lineage>
</organism>
<dbReference type="OrthoDB" id="9792639at2"/>
<evidence type="ECO:0000256" key="1">
    <source>
        <dbReference type="SAM" id="Coils"/>
    </source>
</evidence>
<accession>G5II27</accession>
<proteinExistence type="predicted"/>
<evidence type="ECO:0008006" key="4">
    <source>
        <dbReference type="Google" id="ProtNLM"/>
    </source>
</evidence>
<dbReference type="PATRIC" id="fig|742737.3.peg.3128"/>
<keyword evidence="3" id="KW-1185">Reference proteome</keyword>
<dbReference type="Proteomes" id="UP000005384">
    <property type="component" value="Unassembled WGS sequence"/>
</dbReference>
<gene>
    <name evidence="2" type="ORF">HMPREF9473_03155</name>
</gene>
<evidence type="ECO:0000313" key="3">
    <source>
        <dbReference type="Proteomes" id="UP000005384"/>
    </source>
</evidence>
<dbReference type="EMBL" id="ADLN01000083">
    <property type="protein sequence ID" value="EHI58843.1"/>
    <property type="molecule type" value="Genomic_DNA"/>
</dbReference>
<protein>
    <recommendedName>
        <fullName evidence="4">DUF2383 domain-containing protein</fullName>
    </recommendedName>
</protein>
<feature type="coiled-coil region" evidence="1">
    <location>
        <begin position="115"/>
        <end position="142"/>
    </location>
</feature>
<evidence type="ECO:0000313" key="2">
    <source>
        <dbReference type="EMBL" id="EHI58843.1"/>
    </source>
</evidence>
<reference evidence="2 3" key="1">
    <citation type="submission" date="2011-08" db="EMBL/GenBank/DDBJ databases">
        <title>The Genome Sequence of Clostridium hathewayi WAL-18680.</title>
        <authorList>
            <consortium name="The Broad Institute Genome Sequencing Platform"/>
            <person name="Earl A."/>
            <person name="Ward D."/>
            <person name="Feldgarden M."/>
            <person name="Gevers D."/>
            <person name="Finegold S.M."/>
            <person name="Summanen P.H."/>
            <person name="Molitoris D.R."/>
            <person name="Song M."/>
            <person name="Daigneault M."/>
            <person name="Allen-Vercoe E."/>
            <person name="Young S.K."/>
            <person name="Zeng Q."/>
            <person name="Gargeya S."/>
            <person name="Fitzgerald M."/>
            <person name="Haas B."/>
            <person name="Abouelleil A."/>
            <person name="Alvarado L."/>
            <person name="Arachchi H.M."/>
            <person name="Berlin A."/>
            <person name="Brown A."/>
            <person name="Chapman S.B."/>
            <person name="Chen Z."/>
            <person name="Dunbar C."/>
            <person name="Freedman E."/>
            <person name="Gearin G."/>
            <person name="Gellesch M."/>
            <person name="Goldberg J."/>
            <person name="Griggs A."/>
            <person name="Gujja S."/>
            <person name="Heiman D."/>
            <person name="Howarth C."/>
            <person name="Larson L."/>
            <person name="Lui A."/>
            <person name="MacDonald P.J.P."/>
            <person name="Montmayeur A."/>
            <person name="Murphy C."/>
            <person name="Neiman D."/>
            <person name="Pearson M."/>
            <person name="Priest M."/>
            <person name="Roberts A."/>
            <person name="Saif S."/>
            <person name="Shea T."/>
            <person name="Shenoy N."/>
            <person name="Sisk P."/>
            <person name="Stolte C."/>
            <person name="Sykes S."/>
            <person name="Wortman J."/>
            <person name="Nusbaum C."/>
            <person name="Birren B."/>
        </authorList>
    </citation>
    <scope>NUCLEOTIDE SEQUENCE [LARGE SCALE GENOMIC DNA]</scope>
    <source>
        <strain evidence="2 3">WAL-18680</strain>
    </source>
</reference>
<name>G5II27_9FIRM</name>
<keyword evidence="1" id="KW-0175">Coiled coil</keyword>
<dbReference type="AlphaFoldDB" id="G5II27"/>
<comment type="caution">
    <text evidence="2">The sequence shown here is derived from an EMBL/GenBank/DDBJ whole genome shotgun (WGS) entry which is preliminary data.</text>
</comment>
<dbReference type="HOGENOM" id="CLU_143970_2_0_9"/>
<dbReference type="RefSeq" id="WP_006781134.1">
    <property type="nucleotide sequence ID" value="NZ_CP040506.1"/>
</dbReference>
<sequence length="144" mass="16852">MNENFNAVFLNFIYQNSAMGVTTISQLLDIVEDEAFRKHLEKELEEYRSYHEEAKKLLNDHGFDEKGLTMFEKIRTYLMISVQTMTDKSASHIAEMMITGSNMGILDATKHLKDADHVERDIRSLMENLLKFEEKNVQKLKEFL</sequence>